<dbReference type="RefSeq" id="WP_197116263.1">
    <property type="nucleotide sequence ID" value="NZ_JACBXQ010000008.1"/>
</dbReference>
<comment type="caution">
    <text evidence="2">The sequence shown here is derived from an EMBL/GenBank/DDBJ whole genome shotgun (WGS) entry which is preliminary data.</text>
</comment>
<sequence length="581" mass="67718">MQKTDIPLFRFKGEYSYYYYISGDLYEGDKEYYEFNDPINKITYTLQGKEKVCIIHLNDLNNISNIKITKECKIIIINFYDTIICFDRKYLETLLVRIVENIEYNIMELIDKKELYFNFNLLSDEQIKQIINLVKTINFCEGCVFSLKKQTNAISINHVVLFPSKLECQYDEINLSSEKYISEGTNYIINKEYKLEVGPYSPVYLCQDLSTIDYLNLPVYKSFSSRSPLENNFSVHGGKGHNKSQAYSSAIGEAYERYCSRVFPYDLLIIESYENFLKNNIKAINPEILNLDTNYINKYSPRNKYKWIKIKNITSNESIYFPANSVFFPYNDENKLMLHSQSTTGISSEKSLSLAVLKGIFEVLERDAYALTHKARLYGRKIIFDNVKNKKLKKLLLYLKEKGINFHIHILDSFDFIYVVHAILEDKQFPIYTHGSGAALDIEIAIFRAVTEAAQMRVSQIELKEDGISEKDSIYIKWGNGKKKYCKYFLNNSKTKTVNISHFKDLKNNDVLDDINFLLNKLKQKGFEVYVANLSRKDSPLKCVRVIIPGLQDIDNYNTRDTNRLLETVGNNEINRLTLFS</sequence>
<dbReference type="Gene3D" id="3.30.1330.230">
    <property type="match status" value="1"/>
</dbReference>
<protein>
    <submittedName>
        <fullName evidence="2">YcaO-like family protein</fullName>
    </submittedName>
</protein>
<dbReference type="InterPro" id="IPR003776">
    <property type="entry name" value="YcaO-like_dom"/>
</dbReference>
<dbReference type="Gene3D" id="3.30.40.250">
    <property type="match status" value="1"/>
</dbReference>
<organism evidence="2 3">
    <name type="scientific">Facklamia lactis</name>
    <dbReference type="NCBI Taxonomy" id="2749967"/>
    <lineage>
        <taxon>Bacteria</taxon>
        <taxon>Bacillati</taxon>
        <taxon>Bacillota</taxon>
        <taxon>Bacilli</taxon>
        <taxon>Lactobacillales</taxon>
        <taxon>Aerococcaceae</taxon>
        <taxon>Facklamia</taxon>
    </lineage>
</organism>
<dbReference type="Gene3D" id="3.30.160.660">
    <property type="match status" value="1"/>
</dbReference>
<keyword evidence="3" id="KW-1185">Reference proteome</keyword>
<dbReference type="EMBL" id="JACBXQ010000008">
    <property type="protein sequence ID" value="MBG9987340.1"/>
    <property type="molecule type" value="Genomic_DNA"/>
</dbReference>
<name>A0ABS0LT36_9LACT</name>
<evidence type="ECO:0000313" key="2">
    <source>
        <dbReference type="EMBL" id="MBG9987340.1"/>
    </source>
</evidence>
<proteinExistence type="predicted"/>
<feature type="domain" description="YcaO" evidence="1">
    <location>
        <begin position="238"/>
        <end position="581"/>
    </location>
</feature>
<gene>
    <name evidence="2" type="ORF">HZY91_10730</name>
</gene>
<dbReference type="NCBIfam" id="TIGR00702">
    <property type="entry name" value="YcaO-type kinase domain"/>
    <property type="match status" value="1"/>
</dbReference>
<accession>A0ABS0LT36</accession>
<dbReference type="Pfam" id="PF02624">
    <property type="entry name" value="YcaO"/>
    <property type="match status" value="1"/>
</dbReference>
<evidence type="ECO:0000259" key="1">
    <source>
        <dbReference type="PROSITE" id="PS51664"/>
    </source>
</evidence>
<dbReference type="PROSITE" id="PS51664">
    <property type="entry name" value="YCAO"/>
    <property type="match status" value="1"/>
</dbReference>
<dbReference type="PANTHER" id="PTHR37809:SF1">
    <property type="entry name" value="RIBOSOMAL PROTEIN S12 METHYLTHIOTRANSFERASE ACCESSORY FACTOR YCAO"/>
    <property type="match status" value="1"/>
</dbReference>
<dbReference type="Proteomes" id="UP000721415">
    <property type="component" value="Unassembled WGS sequence"/>
</dbReference>
<reference evidence="2 3" key="1">
    <citation type="submission" date="2020-07" db="EMBL/GenBank/DDBJ databases">
        <title>Facklamia lactis sp. nov., isolated from raw milk.</title>
        <authorList>
            <person name="Doll E.V."/>
            <person name="Huptas C."/>
            <person name="Staib L."/>
            <person name="Wenning M."/>
            <person name="Scherer S."/>
        </authorList>
    </citation>
    <scope>NUCLEOTIDE SEQUENCE [LARGE SCALE GENOMIC DNA]</scope>
    <source>
        <strain evidence="2 3">DSM 111018</strain>
    </source>
</reference>
<evidence type="ECO:0000313" key="3">
    <source>
        <dbReference type="Proteomes" id="UP000721415"/>
    </source>
</evidence>
<dbReference type="PANTHER" id="PTHR37809">
    <property type="entry name" value="RIBOSOMAL PROTEIN S12 METHYLTHIOTRANSFERASE ACCESSORY FACTOR YCAO"/>
    <property type="match status" value="1"/>
</dbReference>